<sequence>MAELHLMSKSDGDIKTHVVFIHGLGGHYENTWLSSTPDKGFWPNWLSEDIDNIAIWSVGYLNPISRWGSQKAMHFTDRAKDILHRLNQEPLFRDGEIIFVGHSMGGLMIKQMFHYADRSSELQSIIGRVNKVCFLATPHRGSDGADLIDWLRVIILPSAATASLLKNDPNLRELNEWYRASVRNRDVDHLILMENQPCKRLITIVTPDSADPGLNTEALLVDADHLSITKLANKQSQIYRYIKDFVTKESKPPQLQWLDSKYPKGSHGWQGYSNWSNSPKGVEEAYIVDEQVRLFDVSSSDKEGKTGLEAIQSLRSKLGAPGTSTRLVGLSGVGKTRLVQALFDERVGEHQLPVGQVLYTDMGHAPIPTPRAVIEKLVAEDKKAIVIIDNCPPELHRDLSPSCKKSISLLTIEYDIREDQPEGTGVLSLEPASDTLVTNLLKARFTHLSEQDASKIADFSGGNARIAIALASTLDQSESISHLKDDQLFKRLFHQRHQEEHSLMQAAQALSLVYSFQYKDDENPYSSELELLSSVSSTPTKTLYESAQELKRRNLIQQRGIWMAVLPHPIANRLAKVAMQNIPANLFVSFFNENTDRRILKSVSRRISYLDNCIEAQDVVASWLRQDGTISKLLANDEQELALTILTNSAPIAPQEALEFLMKLSENDANFFTRKKPEFSQLAELLRSLAYEPELFLQSTKLLAEIATAEKKDENNNSVRDVLKSLFYLYLSGTHASKEQRLKTISELIESGDECKIEIGFELLNASLESSHFSSHHSFDFGARSRDYGYHPSSNQECTEWCQFFIEYTTSLAKRNGPLCKHAKSTLAAHLGELFHSKTLWKILEDAIEVVLSTGEWSEGWLRLGSFLQFNAKDLENAEIGRIEGILERLRPTSLDEHIHMYLLSTNNDFYCLDTTGEDGESEFNGFEIAVENAERLGEDLSKSHLQYLVSKLREILSAQEDGCRHYAFGVGCAKGVDDHSNFWDKLLANLSEIPFEKQRINVLRGFIRHLSRIKPELTNSILDSLLHDKRGNKWFSEVQFSTTLDTTAVTRLIQAIEMQQSPIHFYQSLGYGRVHEALSDTDLGEILRRINKQPDGVKVSVEILSMRFHGLRTESAYTPSNEIKELAQQTLILSDFSKEDFNGHKDHALHNVARVALSTPMNFEATRTIFEHMIEKQPLFSFRYNLPKTLEVVMNSNTKAVLDCLLDEEGNCQERAVTLLKCSQTPSIPLDLISEWCGGNPSKRCPIVAEIISPYSKKNEVYQLSKEARMLLDISPNPIDVLDKIDITHRPSVISGSYANFLEARLGIYAELESFGDSQVQQWASSKKASLQSRIDAERKREEERDRETDERFEW</sequence>
<reference evidence="6 7" key="1">
    <citation type="submission" date="2021-07" db="EMBL/GenBank/DDBJ databases">
        <title>Shewanella sp. nov, isolated from SCS.</title>
        <authorList>
            <person name="Cao W.R."/>
        </authorList>
    </citation>
    <scope>NUCLEOTIDE SEQUENCE [LARGE SCALE GENOMIC DNA]</scope>
    <source>
        <strain evidence="6 7">NR704-98</strain>
    </source>
</reference>
<dbReference type="SUPFAM" id="SSF53474">
    <property type="entry name" value="alpha/beta-Hydrolases"/>
    <property type="match status" value="1"/>
</dbReference>
<evidence type="ECO:0000256" key="5">
    <source>
        <dbReference type="SAM" id="MobiDB-lite"/>
    </source>
</evidence>
<dbReference type="SUPFAM" id="SSF52540">
    <property type="entry name" value="P-loop containing nucleoside triphosphate hydrolases"/>
    <property type="match status" value="1"/>
</dbReference>
<evidence type="ECO:0000256" key="2">
    <source>
        <dbReference type="ARBA" id="ARBA00004370"/>
    </source>
</evidence>
<dbReference type="Proteomes" id="UP001195963">
    <property type="component" value="Unassembled WGS sequence"/>
</dbReference>
<dbReference type="InterPro" id="IPR027417">
    <property type="entry name" value="P-loop_NTPase"/>
</dbReference>
<evidence type="ECO:0000256" key="3">
    <source>
        <dbReference type="ARBA" id="ARBA00022824"/>
    </source>
</evidence>
<dbReference type="PANTHER" id="PTHR48182:SF2">
    <property type="entry name" value="PROTEIN SERAC1"/>
    <property type="match status" value="1"/>
</dbReference>
<evidence type="ECO:0000256" key="1">
    <source>
        <dbReference type="ARBA" id="ARBA00004240"/>
    </source>
</evidence>
<keyword evidence="4" id="KW-0472">Membrane</keyword>
<keyword evidence="6" id="KW-0378">Hydrolase</keyword>
<accession>A0ABS7E0A4</accession>
<dbReference type="InterPro" id="IPR052374">
    <property type="entry name" value="SERAC1"/>
</dbReference>
<dbReference type="PANTHER" id="PTHR48182">
    <property type="entry name" value="PROTEIN SERAC1"/>
    <property type="match status" value="1"/>
</dbReference>
<comment type="caution">
    <text evidence="6">The sequence shown here is derived from an EMBL/GenBank/DDBJ whole genome shotgun (WGS) entry which is preliminary data.</text>
</comment>
<dbReference type="GO" id="GO:0016787">
    <property type="term" value="F:hydrolase activity"/>
    <property type="evidence" value="ECO:0007669"/>
    <property type="project" value="UniProtKB-KW"/>
</dbReference>
<evidence type="ECO:0000313" key="7">
    <source>
        <dbReference type="Proteomes" id="UP001195963"/>
    </source>
</evidence>
<keyword evidence="3" id="KW-0256">Endoplasmic reticulum</keyword>
<dbReference type="SUPFAM" id="SSF48371">
    <property type="entry name" value="ARM repeat"/>
    <property type="match status" value="1"/>
</dbReference>
<dbReference type="Gene3D" id="3.40.50.1820">
    <property type="entry name" value="alpha/beta hydrolase"/>
    <property type="match status" value="1"/>
</dbReference>
<feature type="compositionally biased region" description="Basic and acidic residues" evidence="5">
    <location>
        <begin position="1336"/>
        <end position="1356"/>
    </location>
</feature>
<dbReference type="InterPro" id="IPR016024">
    <property type="entry name" value="ARM-type_fold"/>
</dbReference>
<comment type="subcellular location">
    <subcellularLocation>
        <location evidence="1">Endoplasmic reticulum</location>
    </subcellularLocation>
    <subcellularLocation>
        <location evidence="2">Membrane</location>
    </subcellularLocation>
</comment>
<proteinExistence type="predicted"/>
<feature type="region of interest" description="Disordered" evidence="5">
    <location>
        <begin position="1326"/>
        <end position="1356"/>
    </location>
</feature>
<evidence type="ECO:0000313" key="6">
    <source>
        <dbReference type="EMBL" id="MBW8183125.1"/>
    </source>
</evidence>
<organism evidence="6 7">
    <name type="scientific">Shewanella nanhaiensis</name>
    <dbReference type="NCBI Taxonomy" id="2864872"/>
    <lineage>
        <taxon>Bacteria</taxon>
        <taxon>Pseudomonadati</taxon>
        <taxon>Pseudomonadota</taxon>
        <taxon>Gammaproteobacteria</taxon>
        <taxon>Alteromonadales</taxon>
        <taxon>Shewanellaceae</taxon>
        <taxon>Shewanella</taxon>
    </lineage>
</organism>
<evidence type="ECO:0000256" key="4">
    <source>
        <dbReference type="ARBA" id="ARBA00023136"/>
    </source>
</evidence>
<gene>
    <name evidence="6" type="ORF">K0625_05565</name>
</gene>
<dbReference type="EMBL" id="JAHZST010000003">
    <property type="protein sequence ID" value="MBW8183125.1"/>
    <property type="molecule type" value="Genomic_DNA"/>
</dbReference>
<name>A0ABS7E0A4_9GAMM</name>
<dbReference type="InterPro" id="IPR029058">
    <property type="entry name" value="AB_hydrolase_fold"/>
</dbReference>
<keyword evidence="7" id="KW-1185">Reference proteome</keyword>
<protein>
    <submittedName>
        <fullName evidence="6">Alpha/beta hydrolase</fullName>
    </submittedName>
</protein>
<dbReference type="RefSeq" id="WP_220108766.1">
    <property type="nucleotide sequence ID" value="NZ_JAHZST010000003.1"/>
</dbReference>